<evidence type="ECO:0000313" key="2">
    <source>
        <dbReference type="Proteomes" id="UP000308828"/>
    </source>
</evidence>
<dbReference type="InterPro" id="IPR011049">
    <property type="entry name" value="Serralysin-like_metalloprot_C"/>
</dbReference>
<dbReference type="Proteomes" id="UP000308828">
    <property type="component" value="Unassembled WGS sequence"/>
</dbReference>
<evidence type="ECO:0000313" key="1">
    <source>
        <dbReference type="EMBL" id="THV25691.1"/>
    </source>
</evidence>
<dbReference type="EMBL" id="STGV01000001">
    <property type="protein sequence ID" value="THV25691.1"/>
    <property type="molecule type" value="Genomic_DNA"/>
</dbReference>
<dbReference type="PRINTS" id="PR00313">
    <property type="entry name" value="CABNDNGRPT"/>
</dbReference>
<organism evidence="1 2">
    <name type="scientific">Peteryoungia ipomoeae</name>
    <dbReference type="NCBI Taxonomy" id="1210932"/>
    <lineage>
        <taxon>Bacteria</taxon>
        <taxon>Pseudomonadati</taxon>
        <taxon>Pseudomonadota</taxon>
        <taxon>Alphaproteobacteria</taxon>
        <taxon>Hyphomicrobiales</taxon>
        <taxon>Rhizobiaceae</taxon>
        <taxon>Peteryoungia</taxon>
    </lineage>
</organism>
<accession>A0A4S8P7S6</accession>
<proteinExistence type="predicted"/>
<comment type="caution">
    <text evidence="1">The sequence shown here is derived from an EMBL/GenBank/DDBJ whole genome shotgun (WGS) entry which is preliminary data.</text>
</comment>
<dbReference type="AlphaFoldDB" id="A0A4S8P7S6"/>
<keyword evidence="2" id="KW-1185">Reference proteome</keyword>
<dbReference type="SUPFAM" id="SSF51120">
    <property type="entry name" value="beta-Roll"/>
    <property type="match status" value="1"/>
</dbReference>
<sequence>MTTINSFYRNPNAASYMMQLFTASPSQAPVREAIRSVQSQSVPSETAGQRALSRIIEILALRDAPLAQEPAVDGSLGHITAASGSDGDDKMTFSSRSVFGVETGAGADLVTAKAAYLASVSLGEGADTLRASGSFIDAIELDVGDDVAELSARLIMNVSGGDGDDQITAAGYALIGIDGGDGADKLTLEGTRIFASGGRGDDTVVFKRTDTSADNAIAEYAFARGDGRDKIASNGALTIRFDGYSERDVQIVVQGETLTASFAGSQDALSVTLDKGALKGGALPYSFGLQDGQTILRIG</sequence>
<reference evidence="1 2" key="1">
    <citation type="submission" date="2019-04" db="EMBL/GenBank/DDBJ databases">
        <title>Genome sequence of strain shin9-1.</title>
        <authorList>
            <person name="Gao J."/>
            <person name="Sun J."/>
        </authorList>
    </citation>
    <scope>NUCLEOTIDE SEQUENCE [LARGE SCALE GENOMIC DNA]</scope>
    <source>
        <strain evidence="2">shin9-1</strain>
    </source>
</reference>
<dbReference type="RefSeq" id="WP_136597527.1">
    <property type="nucleotide sequence ID" value="NZ_STGV01000001.1"/>
</dbReference>
<gene>
    <name evidence="1" type="ORF">FAA97_05770</name>
</gene>
<dbReference type="Gene3D" id="2.160.20.160">
    <property type="match status" value="1"/>
</dbReference>
<name>A0A4S8P7S6_9HYPH</name>
<dbReference type="OrthoDB" id="8346915at2"/>
<protein>
    <submittedName>
        <fullName evidence="1">RTX toxin</fullName>
    </submittedName>
</protein>